<keyword evidence="2" id="KW-0472">Membrane</keyword>
<organism evidence="3 4">
    <name type="scientific">Panagrellus redivivus</name>
    <name type="common">Microworm</name>
    <dbReference type="NCBI Taxonomy" id="6233"/>
    <lineage>
        <taxon>Eukaryota</taxon>
        <taxon>Metazoa</taxon>
        <taxon>Ecdysozoa</taxon>
        <taxon>Nematoda</taxon>
        <taxon>Chromadorea</taxon>
        <taxon>Rhabditida</taxon>
        <taxon>Tylenchina</taxon>
        <taxon>Panagrolaimomorpha</taxon>
        <taxon>Panagrolaimoidea</taxon>
        <taxon>Panagrolaimidae</taxon>
        <taxon>Panagrellus</taxon>
    </lineage>
</organism>
<dbReference type="WBParaSite" id="Pan_g10789.t1">
    <property type="protein sequence ID" value="Pan_g10789.t1"/>
    <property type="gene ID" value="Pan_g10789"/>
</dbReference>
<evidence type="ECO:0000313" key="4">
    <source>
        <dbReference type="WBParaSite" id="Pan_g10789.t1"/>
    </source>
</evidence>
<keyword evidence="2" id="KW-1133">Transmembrane helix</keyword>
<proteinExistence type="predicted"/>
<dbReference type="AlphaFoldDB" id="A0A7E4UN80"/>
<keyword evidence="3" id="KW-1185">Reference proteome</keyword>
<feature type="region of interest" description="Disordered" evidence="1">
    <location>
        <begin position="104"/>
        <end position="195"/>
    </location>
</feature>
<keyword evidence="2" id="KW-0812">Transmembrane</keyword>
<protein>
    <submittedName>
        <fullName evidence="4">Uncharacterized protein</fullName>
    </submittedName>
</protein>
<evidence type="ECO:0000313" key="3">
    <source>
        <dbReference type="Proteomes" id="UP000492821"/>
    </source>
</evidence>
<reference evidence="4" key="2">
    <citation type="submission" date="2020-10" db="UniProtKB">
        <authorList>
            <consortium name="WormBaseParasite"/>
        </authorList>
    </citation>
    <scope>IDENTIFICATION</scope>
</reference>
<sequence length="213" mass="23958">MQYMKRHRAQAVSTSSRFEASDSKTELRSRLRFMNKKPLCLQYNLSASQRTKKVMAKMKRRNCEPTIADTIFRSFIPYLISLLYVVIDVHYRIVEFLLRPVEDMDPSLSSPPSPLSLTNSPQALPPYSGATISRTGSSSNLSTVSSSSSTGGHSPRSRITRQASTSSNNSRSGTSQRTTSRTARKKSFTKRDFGRNARLAAQQSRLSEFYLFP</sequence>
<evidence type="ECO:0000256" key="1">
    <source>
        <dbReference type="SAM" id="MobiDB-lite"/>
    </source>
</evidence>
<name>A0A7E4UN80_PANRE</name>
<reference evidence="3" key="1">
    <citation type="journal article" date="2013" name="Genetics">
        <title>The draft genome and transcriptome of Panagrellus redivivus are shaped by the harsh demands of a free-living lifestyle.</title>
        <authorList>
            <person name="Srinivasan J."/>
            <person name="Dillman A.R."/>
            <person name="Macchietto M.G."/>
            <person name="Heikkinen L."/>
            <person name="Lakso M."/>
            <person name="Fracchia K.M."/>
            <person name="Antoshechkin I."/>
            <person name="Mortazavi A."/>
            <person name="Wong G."/>
            <person name="Sternberg P.W."/>
        </authorList>
    </citation>
    <scope>NUCLEOTIDE SEQUENCE [LARGE SCALE GENOMIC DNA]</scope>
    <source>
        <strain evidence="3">MT8872</strain>
    </source>
</reference>
<accession>A0A7E4UN80</accession>
<feature type="compositionally biased region" description="Low complexity" evidence="1">
    <location>
        <begin position="133"/>
        <end position="154"/>
    </location>
</feature>
<dbReference type="Proteomes" id="UP000492821">
    <property type="component" value="Unassembled WGS sequence"/>
</dbReference>
<evidence type="ECO:0000256" key="2">
    <source>
        <dbReference type="SAM" id="Phobius"/>
    </source>
</evidence>
<feature type="compositionally biased region" description="Low complexity" evidence="1">
    <location>
        <begin position="160"/>
        <end position="181"/>
    </location>
</feature>
<feature type="transmembrane region" description="Helical" evidence="2">
    <location>
        <begin position="67"/>
        <end position="87"/>
    </location>
</feature>